<feature type="transmembrane region" description="Helical" evidence="7">
    <location>
        <begin position="336"/>
        <end position="354"/>
    </location>
</feature>
<evidence type="ECO:0000256" key="4">
    <source>
        <dbReference type="ARBA" id="ARBA00023002"/>
    </source>
</evidence>
<dbReference type="InterPro" id="IPR006694">
    <property type="entry name" value="Fatty_acid_hydroxylase"/>
</dbReference>
<gene>
    <name evidence="9" type="ORF">DJ013_07735</name>
</gene>
<keyword evidence="10" id="KW-1185">Reference proteome</keyword>
<evidence type="ECO:0000256" key="1">
    <source>
        <dbReference type="ARBA" id="ARBA00004127"/>
    </source>
</evidence>
<dbReference type="KEGG" id="als:DJ013_07735"/>
<dbReference type="EMBL" id="CP029480">
    <property type="protein sequence ID" value="AWV98068.1"/>
    <property type="molecule type" value="Genomic_DNA"/>
</dbReference>
<feature type="domain" description="Fatty acid hydroxylase" evidence="8">
    <location>
        <begin position="83"/>
        <end position="217"/>
    </location>
</feature>
<name>A0A2Z4GAH1_9BACT</name>
<evidence type="ECO:0000256" key="6">
    <source>
        <dbReference type="ARBA" id="ARBA00023136"/>
    </source>
</evidence>
<feature type="transmembrane region" description="Helical" evidence="7">
    <location>
        <begin position="305"/>
        <end position="324"/>
    </location>
</feature>
<evidence type="ECO:0000313" key="9">
    <source>
        <dbReference type="EMBL" id="AWV98068.1"/>
    </source>
</evidence>
<dbReference type="GO" id="GO:0008610">
    <property type="term" value="P:lipid biosynthetic process"/>
    <property type="evidence" value="ECO:0007669"/>
    <property type="project" value="InterPro"/>
</dbReference>
<feature type="transmembrane region" description="Helical" evidence="7">
    <location>
        <begin position="390"/>
        <end position="410"/>
    </location>
</feature>
<evidence type="ECO:0000256" key="7">
    <source>
        <dbReference type="SAM" id="Phobius"/>
    </source>
</evidence>
<dbReference type="Pfam" id="PF04116">
    <property type="entry name" value="FA_hydroxylase"/>
    <property type="match status" value="1"/>
</dbReference>
<sequence length="423" mass="49158">METYAGILLIASPLFFLFVLAERIYGYFAKGDSFKSMDVISSLSSGYTNTLKDVLGIGISLLSYNWMLEHWAFIKIEYTWLNVLIAFMALDLAGYIGHRINHSVNFFWNQHLIHHSSEEFNLACALRQSISSLVGFFTIFLLPAALLGVDFKIIAIVAPLHLFAQFWYHTEYIGKLGFLEKIIVTPSHHRVHHAINPVYLDKNMGQIFIFWDFMFGTFQEELDDVPPVYGITRQVNSWNPIKINFQHFWLMVKDAVRADSWWDAIRIWFMPTGWRPADVEAKYPEPKIEDPYNFEKYYPDVSMGVLTWSWIQFFTTFGFLMYFFMALGRMDVGEMAVYGLFMFFSVYCYTEFMGKNPLAIWQELAKNGLGLYLFVKHDGWFGLESINAGLNYVVMAYFIVATLVTGYFVLTEFREKPDAVPLK</sequence>
<reference evidence="9 10" key="1">
    <citation type="submission" date="2018-05" db="EMBL/GenBank/DDBJ databases">
        <title>Complete genome sequence of Arcticibacterium luteifluviistationis SM1504T, a cytophagaceae bacterium isolated from Arctic surface seawater.</title>
        <authorList>
            <person name="Li Y."/>
            <person name="Qin Q.-L."/>
        </authorList>
    </citation>
    <scope>NUCLEOTIDE SEQUENCE [LARGE SCALE GENOMIC DNA]</scope>
    <source>
        <strain evidence="9 10">SM1504</strain>
    </source>
</reference>
<keyword evidence="4" id="KW-0560">Oxidoreductase</keyword>
<proteinExistence type="predicted"/>
<dbReference type="GO" id="GO:0050479">
    <property type="term" value="F:glyceryl-ether monooxygenase activity"/>
    <property type="evidence" value="ECO:0007669"/>
    <property type="project" value="TreeGrafter"/>
</dbReference>
<dbReference type="GO" id="GO:0006643">
    <property type="term" value="P:membrane lipid metabolic process"/>
    <property type="evidence" value="ECO:0007669"/>
    <property type="project" value="TreeGrafter"/>
</dbReference>
<dbReference type="PANTHER" id="PTHR21624">
    <property type="entry name" value="STEROL DESATURASE-RELATED PROTEIN"/>
    <property type="match status" value="1"/>
</dbReference>
<accession>A0A2Z4GAH1</accession>
<dbReference type="AlphaFoldDB" id="A0A2Z4GAH1"/>
<evidence type="ECO:0000313" key="10">
    <source>
        <dbReference type="Proteomes" id="UP000249873"/>
    </source>
</evidence>
<feature type="transmembrane region" description="Helical" evidence="7">
    <location>
        <begin position="79"/>
        <end position="100"/>
    </location>
</feature>
<organism evidence="9 10">
    <name type="scientific">Arcticibacterium luteifluviistationis</name>
    <dbReference type="NCBI Taxonomy" id="1784714"/>
    <lineage>
        <taxon>Bacteria</taxon>
        <taxon>Pseudomonadati</taxon>
        <taxon>Bacteroidota</taxon>
        <taxon>Cytophagia</taxon>
        <taxon>Cytophagales</taxon>
        <taxon>Leadbetterellaceae</taxon>
        <taxon>Arcticibacterium</taxon>
    </lineage>
</organism>
<protein>
    <submittedName>
        <fullName evidence="9">Sterol desaturase</fullName>
    </submittedName>
</protein>
<evidence type="ECO:0000256" key="2">
    <source>
        <dbReference type="ARBA" id="ARBA00022692"/>
    </source>
</evidence>
<evidence type="ECO:0000259" key="8">
    <source>
        <dbReference type="Pfam" id="PF04116"/>
    </source>
</evidence>
<dbReference type="GO" id="GO:0012505">
    <property type="term" value="C:endomembrane system"/>
    <property type="evidence" value="ECO:0007669"/>
    <property type="project" value="UniProtKB-SubCell"/>
</dbReference>
<keyword evidence="3 7" id="KW-1133">Transmembrane helix</keyword>
<evidence type="ECO:0000256" key="3">
    <source>
        <dbReference type="ARBA" id="ARBA00022989"/>
    </source>
</evidence>
<dbReference type="PANTHER" id="PTHR21624:SF1">
    <property type="entry name" value="ALKYLGLYCEROL MONOOXYGENASE"/>
    <property type="match status" value="1"/>
</dbReference>
<comment type="subcellular location">
    <subcellularLocation>
        <location evidence="1">Endomembrane system</location>
        <topology evidence="1">Multi-pass membrane protein</topology>
    </subcellularLocation>
</comment>
<dbReference type="InterPro" id="IPR051689">
    <property type="entry name" value="Sterol_desaturase/TMEM195"/>
</dbReference>
<keyword evidence="5" id="KW-0443">Lipid metabolism</keyword>
<evidence type="ECO:0000256" key="5">
    <source>
        <dbReference type="ARBA" id="ARBA00023098"/>
    </source>
</evidence>
<dbReference type="GO" id="GO:0016020">
    <property type="term" value="C:membrane"/>
    <property type="evidence" value="ECO:0007669"/>
    <property type="project" value="GOC"/>
</dbReference>
<dbReference type="Proteomes" id="UP000249873">
    <property type="component" value="Chromosome"/>
</dbReference>
<dbReference type="RefSeq" id="WP_111371170.1">
    <property type="nucleotide sequence ID" value="NZ_CP029480.1"/>
</dbReference>
<keyword evidence="2 7" id="KW-0812">Transmembrane</keyword>
<dbReference type="GO" id="GO:0005506">
    <property type="term" value="F:iron ion binding"/>
    <property type="evidence" value="ECO:0007669"/>
    <property type="project" value="InterPro"/>
</dbReference>
<keyword evidence="6 7" id="KW-0472">Membrane</keyword>
<dbReference type="OrthoDB" id="9770329at2"/>